<dbReference type="Pfam" id="PF25917">
    <property type="entry name" value="BSH_RND"/>
    <property type="match status" value="1"/>
</dbReference>
<keyword evidence="2" id="KW-0175">Coiled coil</keyword>
<feature type="region of interest" description="Disordered" evidence="3">
    <location>
        <begin position="358"/>
        <end position="379"/>
    </location>
</feature>
<evidence type="ECO:0000313" key="8">
    <source>
        <dbReference type="EMBL" id="RRN45981.1"/>
    </source>
</evidence>
<dbReference type="NCBIfam" id="TIGR01730">
    <property type="entry name" value="RND_mfp"/>
    <property type="match status" value="1"/>
</dbReference>
<dbReference type="InterPro" id="IPR058792">
    <property type="entry name" value="Beta-barrel_RND_2"/>
</dbReference>
<dbReference type="PANTHER" id="PTHR30469:SF15">
    <property type="entry name" value="HLYD FAMILY OF SECRETION PROTEINS"/>
    <property type="match status" value="1"/>
</dbReference>
<dbReference type="GO" id="GO:0015562">
    <property type="term" value="F:efflux transmembrane transporter activity"/>
    <property type="evidence" value="ECO:0007669"/>
    <property type="project" value="TreeGrafter"/>
</dbReference>
<feature type="coiled-coil region" evidence="2">
    <location>
        <begin position="139"/>
        <end position="166"/>
    </location>
</feature>
<feature type="domain" description="YknX-like C-terminal permuted SH3-like" evidence="7">
    <location>
        <begin position="286"/>
        <end position="355"/>
    </location>
</feature>
<dbReference type="RefSeq" id="WP_125095407.1">
    <property type="nucleotide sequence ID" value="NZ_RRUE01000001.1"/>
</dbReference>
<keyword evidence="9" id="KW-1185">Reference proteome</keyword>
<dbReference type="GO" id="GO:1990281">
    <property type="term" value="C:efflux pump complex"/>
    <property type="evidence" value="ECO:0007669"/>
    <property type="project" value="TreeGrafter"/>
</dbReference>
<feature type="signal peptide" evidence="4">
    <location>
        <begin position="1"/>
        <end position="20"/>
    </location>
</feature>
<dbReference type="Pfam" id="PF25954">
    <property type="entry name" value="Beta-barrel_RND_2"/>
    <property type="match status" value="1"/>
</dbReference>
<feature type="domain" description="CusB-like beta-barrel" evidence="6">
    <location>
        <begin position="208"/>
        <end position="278"/>
    </location>
</feature>
<name>A0A426FTG8_9BURK</name>
<dbReference type="Gene3D" id="1.10.287.470">
    <property type="entry name" value="Helix hairpin bin"/>
    <property type="match status" value="1"/>
</dbReference>
<comment type="caution">
    <text evidence="8">The sequence shown here is derived from an EMBL/GenBank/DDBJ whole genome shotgun (WGS) entry which is preliminary data.</text>
</comment>
<evidence type="ECO:0000256" key="1">
    <source>
        <dbReference type="ARBA" id="ARBA00009477"/>
    </source>
</evidence>
<gene>
    <name evidence="8" type="ORF">EHV23_07840</name>
</gene>
<organism evidence="8 9">
    <name type="scientific">Lautropia dentalis</name>
    <dbReference type="NCBI Taxonomy" id="2490857"/>
    <lineage>
        <taxon>Bacteria</taxon>
        <taxon>Pseudomonadati</taxon>
        <taxon>Pseudomonadota</taxon>
        <taxon>Betaproteobacteria</taxon>
        <taxon>Burkholderiales</taxon>
        <taxon>Burkholderiaceae</taxon>
        <taxon>Lautropia</taxon>
    </lineage>
</organism>
<dbReference type="EMBL" id="RRUE01000001">
    <property type="protein sequence ID" value="RRN45981.1"/>
    <property type="molecule type" value="Genomic_DNA"/>
</dbReference>
<dbReference type="Pfam" id="PF25989">
    <property type="entry name" value="YknX_C"/>
    <property type="match status" value="1"/>
</dbReference>
<evidence type="ECO:0000259" key="6">
    <source>
        <dbReference type="Pfam" id="PF25954"/>
    </source>
</evidence>
<sequence>MPPFLRTLPFFLLVLQALLAGCSPKPQPHEEPPRPVLSETLTPGPLLASWTLAGDVRARTETAYAFQTGGRVIARPVDVGDRIHPGEVLARIDPADLQPLVNARRAEQVAARSELKLAEADLGRAERLHARNFVSSANVDRARAAVDVARSRLKAATAQLRQADNAFGYRNLTSEVEGVVTAVHVEPGQVVAPGQPVMQVARQGDVEVAVAIPEAELGRVRAVEQWEVSFASLPGRHWQALLRELSPSADPASRTYAARLALLGDTRDVALGMSATAQPDDPGEPVLSVPLSALYSRDAGTWVWVIDTANQTVHQRAVQLGATSGNRVVITRGLQAGEQVITAGANLLRDGQKVRLQRGIPAGTGDAASATKGTGRGGQ</sequence>
<dbReference type="PROSITE" id="PS51257">
    <property type="entry name" value="PROKAR_LIPOPROTEIN"/>
    <property type="match status" value="1"/>
</dbReference>
<dbReference type="InterPro" id="IPR006143">
    <property type="entry name" value="RND_pump_MFP"/>
</dbReference>
<evidence type="ECO:0000256" key="2">
    <source>
        <dbReference type="SAM" id="Coils"/>
    </source>
</evidence>
<feature type="domain" description="Multidrug resistance protein MdtA-like barrel-sandwich hybrid" evidence="5">
    <location>
        <begin position="67"/>
        <end position="200"/>
    </location>
</feature>
<evidence type="ECO:0000256" key="3">
    <source>
        <dbReference type="SAM" id="MobiDB-lite"/>
    </source>
</evidence>
<dbReference type="SUPFAM" id="SSF111369">
    <property type="entry name" value="HlyD-like secretion proteins"/>
    <property type="match status" value="1"/>
</dbReference>
<reference evidence="8 9" key="1">
    <citation type="submission" date="2018-11" db="EMBL/GenBank/DDBJ databases">
        <title>Genome sequencing of Lautropia sp. KCOM 2505 (= ChDC F240).</title>
        <authorList>
            <person name="Kook J.-K."/>
            <person name="Park S.-N."/>
            <person name="Lim Y.K."/>
        </authorList>
    </citation>
    <scope>NUCLEOTIDE SEQUENCE [LARGE SCALE GENOMIC DNA]</scope>
    <source>
        <strain evidence="8 9">KCOM 2505</strain>
    </source>
</reference>
<feature type="chain" id="PRO_5019036287" evidence="4">
    <location>
        <begin position="21"/>
        <end position="379"/>
    </location>
</feature>
<comment type="similarity">
    <text evidence="1">Belongs to the membrane fusion protein (MFP) (TC 8.A.1) family.</text>
</comment>
<dbReference type="Gene3D" id="2.40.420.20">
    <property type="match status" value="1"/>
</dbReference>
<evidence type="ECO:0000313" key="9">
    <source>
        <dbReference type="Proteomes" id="UP000270261"/>
    </source>
</evidence>
<dbReference type="OrthoDB" id="9806939at2"/>
<dbReference type="Gene3D" id="2.40.50.100">
    <property type="match status" value="1"/>
</dbReference>
<dbReference type="InterPro" id="IPR058625">
    <property type="entry name" value="MdtA-like_BSH"/>
</dbReference>
<evidence type="ECO:0000256" key="4">
    <source>
        <dbReference type="SAM" id="SignalP"/>
    </source>
</evidence>
<accession>A0A426FTG8</accession>
<dbReference type="InterPro" id="IPR058637">
    <property type="entry name" value="YknX-like_C"/>
</dbReference>
<dbReference type="PANTHER" id="PTHR30469">
    <property type="entry name" value="MULTIDRUG RESISTANCE PROTEIN MDTA"/>
    <property type="match status" value="1"/>
</dbReference>
<dbReference type="Proteomes" id="UP000270261">
    <property type="component" value="Unassembled WGS sequence"/>
</dbReference>
<evidence type="ECO:0000259" key="5">
    <source>
        <dbReference type="Pfam" id="PF25917"/>
    </source>
</evidence>
<dbReference type="AlphaFoldDB" id="A0A426FTG8"/>
<keyword evidence="4" id="KW-0732">Signal</keyword>
<proteinExistence type="inferred from homology"/>
<protein>
    <submittedName>
        <fullName evidence="8">Efflux RND transporter periplasmic adaptor subunit</fullName>
    </submittedName>
</protein>
<dbReference type="Gene3D" id="2.40.30.170">
    <property type="match status" value="1"/>
</dbReference>
<evidence type="ECO:0000259" key="7">
    <source>
        <dbReference type="Pfam" id="PF25989"/>
    </source>
</evidence>